<feature type="coiled-coil region" evidence="1">
    <location>
        <begin position="890"/>
        <end position="924"/>
    </location>
</feature>
<feature type="coiled-coil region" evidence="1">
    <location>
        <begin position="657"/>
        <end position="721"/>
    </location>
</feature>
<dbReference type="OrthoDB" id="658575at2759"/>
<feature type="domain" description="C2 NT-type" evidence="3">
    <location>
        <begin position="20"/>
        <end position="151"/>
    </location>
</feature>
<sequence>MIREKIFRLHRHKSSTSYSSATTDASAQKFDFTFSKIQATQVPKGWDKIYVSLISLESGKTVRKSVKANVKNGSCHWTETFAESIWISDIDLEECLFKFLVATRSSKSSILGEVELNLAAFLSSESPVLVTLPLKKCSYGTALQVEVKCLTPKTNPREEKWRAMNAAKDENLDHESVGNQSEASDSFNKNNFNKETRYSFDSMDDSVGRQSSYSSHGFGRQDSVDSNESWSHSSVRSVRSLQRNQREEFRRSCHAAATLLQPNLSLKEGVAFVDGDDDDGNDSNARELEAEARMWEQNARKLSLDLERLRDELSDQSVCVTRLNMELASSRLECQELTQEIENTKALFEEERHTFLGQKELEEELRFQREENENLFSQLNKTRESNIELIGILQEMEETIEKQKLEIESLSVSANKSSSVYLNESKNSNGSDLDEENSCISEMQGALQYEVLILENALQERNIEVEIEEGVWRRVVKEFVVDCTHVLAQKEDKIMSLEGRMNVSKISNEDSCGFEEKSEILQEEIADLDDGVSESLDEMDQTELMKLLSDLQGENIYLLQRVGGLEAQLRYLTDMSETRRVELQLSEGQRVNLENHVKRLGEEIESEKALMREKLSEMERKWLEAEEGRVELDQVNVTLQATAERLMEECNCVHKFNGELREQKRELQSRCLALETKARTLQELKEDVEDLDYESKVKSIIDKLDSRLEVSEGERLRLAEENSLLHMRLEKASEVEKEVLGLRVSGQEMRLRSQKLEASLRSVSRDHQEMECANAFMAEEIRSLKRAVWNKEDCRIRKGALEEKILRLEGDLIARDAVCVQDAEMRNELNLIKIVNSQLLVKVKCLESLRGAEDGCRKSTSECHGPQVQMRENGLAEANVECESKLESAKGGDESKIKRLEAELQEIRERYFDMSLNYAEVEDQREQLVMKLRALNV</sequence>
<evidence type="ECO:0000313" key="5">
    <source>
        <dbReference type="Proteomes" id="UP000298416"/>
    </source>
</evidence>
<feature type="coiled-coil region" evidence="1">
    <location>
        <begin position="583"/>
        <end position="621"/>
    </location>
</feature>
<feature type="region of interest" description="Disordered" evidence="2">
    <location>
        <begin position="167"/>
        <end position="237"/>
    </location>
</feature>
<reference evidence="4" key="1">
    <citation type="submission" date="2018-01" db="EMBL/GenBank/DDBJ databases">
        <authorList>
            <person name="Mao J.F."/>
        </authorList>
    </citation>
    <scope>NUCLEOTIDE SEQUENCE</scope>
    <source>
        <strain evidence="4">Huo1</strain>
        <tissue evidence="4">Leaf</tissue>
    </source>
</reference>
<evidence type="ECO:0000313" key="4">
    <source>
        <dbReference type="EMBL" id="KAG6402222.1"/>
    </source>
</evidence>
<accession>A0A8X8ZEI0</accession>
<proteinExistence type="predicted"/>
<evidence type="ECO:0000259" key="3">
    <source>
        <dbReference type="PROSITE" id="PS51840"/>
    </source>
</evidence>
<keyword evidence="1" id="KW-0175">Coiled coil</keyword>
<keyword evidence="5" id="KW-1185">Reference proteome</keyword>
<dbReference type="PANTHER" id="PTHR47270:SF6">
    <property type="entry name" value="SARCOLEMMAL MEMBRANE-ASSOCIATED PROTEIN-LIKE ISOFORM X1"/>
    <property type="match status" value="1"/>
</dbReference>
<evidence type="ECO:0000256" key="1">
    <source>
        <dbReference type="SAM" id="Coils"/>
    </source>
</evidence>
<reference evidence="4" key="2">
    <citation type="submission" date="2020-08" db="EMBL/GenBank/DDBJ databases">
        <title>Plant Genome Project.</title>
        <authorList>
            <person name="Zhang R.-G."/>
        </authorList>
    </citation>
    <scope>NUCLEOTIDE SEQUENCE</scope>
    <source>
        <strain evidence="4">Huo1</strain>
        <tissue evidence="4">Leaf</tissue>
    </source>
</reference>
<gene>
    <name evidence="4" type="ORF">SASPL_139098</name>
</gene>
<feature type="coiled-coil region" evidence="1">
    <location>
        <begin position="285"/>
        <end position="413"/>
    </location>
</feature>
<evidence type="ECO:0000256" key="2">
    <source>
        <dbReference type="SAM" id="MobiDB-lite"/>
    </source>
</evidence>
<organism evidence="4">
    <name type="scientific">Salvia splendens</name>
    <name type="common">Scarlet sage</name>
    <dbReference type="NCBI Taxonomy" id="180675"/>
    <lineage>
        <taxon>Eukaryota</taxon>
        <taxon>Viridiplantae</taxon>
        <taxon>Streptophyta</taxon>
        <taxon>Embryophyta</taxon>
        <taxon>Tracheophyta</taxon>
        <taxon>Spermatophyta</taxon>
        <taxon>Magnoliopsida</taxon>
        <taxon>eudicotyledons</taxon>
        <taxon>Gunneridae</taxon>
        <taxon>Pentapetalae</taxon>
        <taxon>asterids</taxon>
        <taxon>lamiids</taxon>
        <taxon>Lamiales</taxon>
        <taxon>Lamiaceae</taxon>
        <taxon>Nepetoideae</taxon>
        <taxon>Mentheae</taxon>
        <taxon>Salviinae</taxon>
        <taxon>Salvia</taxon>
        <taxon>Salvia subgen. Calosphace</taxon>
        <taxon>core Calosphace</taxon>
    </lineage>
</organism>
<protein>
    <recommendedName>
        <fullName evidence="3">C2 NT-type domain-containing protein</fullName>
    </recommendedName>
</protein>
<dbReference type="PROSITE" id="PS51840">
    <property type="entry name" value="C2_NT"/>
    <property type="match status" value="1"/>
</dbReference>
<dbReference type="EMBL" id="PNBA02000014">
    <property type="protein sequence ID" value="KAG6402222.1"/>
    <property type="molecule type" value="Genomic_DNA"/>
</dbReference>
<dbReference type="PANTHER" id="PTHR47270">
    <property type="entry name" value="PROTEIN MLP1-LIKE"/>
    <property type="match status" value="1"/>
</dbReference>
<comment type="caution">
    <text evidence="4">The sequence shown here is derived from an EMBL/GenBank/DDBJ whole genome shotgun (WGS) entry which is preliminary data.</text>
</comment>
<dbReference type="Proteomes" id="UP000298416">
    <property type="component" value="Unassembled WGS sequence"/>
</dbReference>
<dbReference type="InterPro" id="IPR019448">
    <property type="entry name" value="NT-C2"/>
</dbReference>
<dbReference type="AlphaFoldDB" id="A0A8X8ZEI0"/>
<dbReference type="Pfam" id="PF10358">
    <property type="entry name" value="NT-C2"/>
    <property type="match status" value="1"/>
</dbReference>
<feature type="compositionally biased region" description="Polar residues" evidence="2">
    <location>
        <begin position="177"/>
        <end position="191"/>
    </location>
</feature>
<name>A0A8X8ZEI0_SALSN</name>
<feature type="compositionally biased region" description="Basic and acidic residues" evidence="2">
    <location>
        <begin position="167"/>
        <end position="176"/>
    </location>
</feature>
<feature type="compositionally biased region" description="Low complexity" evidence="2">
    <location>
        <begin position="226"/>
        <end position="237"/>
    </location>
</feature>